<sequence>MRGNEEGFPIAGENKIYKLGSAMVDDLMYAITNINVIFYIVAYLFGGIPFGYVFAKLFYRIDITQVGSGSVGATNVYRALKEVDEKNAKKFSILTIILDASKGFIVVLLAKIFGLDYSVQYMIALLAVLGHCYSPYLNFHGGKGVATAIGSVILLIPVESILGLVVWGLVGKVLKISSLSSLLGVLSGIALTFIVPYVLPLPQGINITAQIHSHVPVVLIGVLILYTHYPNLKRLFRGEEKKVL</sequence>
<evidence type="ECO:0000313" key="11">
    <source>
        <dbReference type="EMBL" id="CBG39334.1"/>
    </source>
</evidence>
<keyword evidence="9 10" id="KW-1208">Phospholipid metabolism</keyword>
<dbReference type="HOGENOM" id="CLU_081254_2_0_7"/>
<dbReference type="UniPathway" id="UPA00085"/>
<dbReference type="HAMAP" id="MF_01043">
    <property type="entry name" value="PlsY"/>
    <property type="match status" value="1"/>
</dbReference>
<feature type="transmembrane region" description="Helical" evidence="10">
    <location>
        <begin position="211"/>
        <end position="229"/>
    </location>
</feature>
<feature type="transmembrane region" description="Helical" evidence="10">
    <location>
        <begin position="91"/>
        <end position="113"/>
    </location>
</feature>
<organism evidence="11 12">
    <name type="scientific">Helicobacter mustelae (strain ATCC 43772 / CCUG 25715 / CIP 103759 / LMG 18044 / NCTC 12198 / R85-136P)</name>
    <name type="common">Campylobacter mustelae</name>
    <dbReference type="NCBI Taxonomy" id="679897"/>
    <lineage>
        <taxon>Bacteria</taxon>
        <taxon>Pseudomonadati</taxon>
        <taxon>Campylobacterota</taxon>
        <taxon>Epsilonproteobacteria</taxon>
        <taxon>Campylobacterales</taxon>
        <taxon>Helicobacteraceae</taxon>
        <taxon>Helicobacter</taxon>
    </lineage>
</organism>
<keyword evidence="5 10" id="KW-1133">Transmembrane helix</keyword>
<name>D3UFR3_HELM1</name>
<keyword evidence="6 10" id="KW-0443">Lipid metabolism</keyword>
<dbReference type="GO" id="GO:0005886">
    <property type="term" value="C:plasma membrane"/>
    <property type="evidence" value="ECO:0007669"/>
    <property type="project" value="UniProtKB-SubCell"/>
</dbReference>
<dbReference type="PANTHER" id="PTHR30309:SF0">
    <property type="entry name" value="GLYCEROL-3-PHOSPHATE ACYLTRANSFERASE-RELATED"/>
    <property type="match status" value="1"/>
</dbReference>
<evidence type="ECO:0000256" key="6">
    <source>
        <dbReference type="ARBA" id="ARBA00023098"/>
    </source>
</evidence>
<keyword evidence="12" id="KW-1185">Reference proteome</keyword>
<evidence type="ECO:0000256" key="5">
    <source>
        <dbReference type="ARBA" id="ARBA00022989"/>
    </source>
</evidence>
<dbReference type="EC" id="2.3.1.275" evidence="10"/>
<dbReference type="KEGG" id="hms:HMU00700"/>
<gene>
    <name evidence="10" type="primary">plsY</name>
    <name evidence="11" type="ordered locus">HMU00700</name>
</gene>
<feature type="transmembrane region" description="Helical" evidence="10">
    <location>
        <begin position="148"/>
        <end position="170"/>
    </location>
</feature>
<proteinExistence type="inferred from homology"/>
<evidence type="ECO:0000256" key="4">
    <source>
        <dbReference type="ARBA" id="ARBA00022692"/>
    </source>
</evidence>
<dbReference type="GO" id="GO:0043772">
    <property type="term" value="F:acyl-phosphate glycerol-3-phosphate acyltransferase activity"/>
    <property type="evidence" value="ECO:0007669"/>
    <property type="project" value="UniProtKB-UniRule"/>
</dbReference>
<feature type="transmembrane region" description="Helical" evidence="10">
    <location>
        <begin position="176"/>
        <end position="199"/>
    </location>
</feature>
<evidence type="ECO:0000256" key="10">
    <source>
        <dbReference type="HAMAP-Rule" id="MF_01043"/>
    </source>
</evidence>
<comment type="subunit">
    <text evidence="10">Probably interacts with PlsX.</text>
</comment>
<keyword evidence="10" id="KW-0997">Cell inner membrane</keyword>
<dbReference type="AlphaFoldDB" id="D3UFR3"/>
<keyword evidence="2 10" id="KW-0444">Lipid biosynthesis</keyword>
<comment type="similarity">
    <text evidence="10">Belongs to the PlsY family.</text>
</comment>
<keyword evidence="4 10" id="KW-0812">Transmembrane</keyword>
<dbReference type="SMART" id="SM01207">
    <property type="entry name" value="G3P_acyltransf"/>
    <property type="match status" value="1"/>
</dbReference>
<evidence type="ECO:0000256" key="2">
    <source>
        <dbReference type="ARBA" id="ARBA00022516"/>
    </source>
</evidence>
<protein>
    <recommendedName>
        <fullName evidence="10">Glycerol-3-phosphate acyltransferase</fullName>
    </recommendedName>
    <alternativeName>
        <fullName evidence="10">Acyl-PO4 G3P acyltransferase</fullName>
    </alternativeName>
    <alternativeName>
        <fullName evidence="10">Acyl-phosphate--glycerol-3-phosphate acyltransferase</fullName>
    </alternativeName>
    <alternativeName>
        <fullName evidence="10">G3P acyltransferase</fullName>
        <shortName evidence="10">GPAT</shortName>
        <ecNumber evidence="10">2.3.1.275</ecNumber>
    </alternativeName>
    <alternativeName>
        <fullName evidence="10">Lysophosphatidic acid synthase</fullName>
        <shortName evidence="10">LPA synthase</shortName>
    </alternativeName>
</protein>
<comment type="catalytic activity">
    <reaction evidence="10">
        <text>an acyl phosphate + sn-glycerol 3-phosphate = a 1-acyl-sn-glycero-3-phosphate + phosphate</text>
        <dbReference type="Rhea" id="RHEA:34075"/>
        <dbReference type="ChEBI" id="CHEBI:43474"/>
        <dbReference type="ChEBI" id="CHEBI:57597"/>
        <dbReference type="ChEBI" id="CHEBI:57970"/>
        <dbReference type="ChEBI" id="CHEBI:59918"/>
        <dbReference type="EC" id="2.3.1.275"/>
    </reaction>
</comment>
<evidence type="ECO:0000256" key="3">
    <source>
        <dbReference type="ARBA" id="ARBA00022679"/>
    </source>
</evidence>
<dbReference type="EMBL" id="FN555004">
    <property type="protein sequence ID" value="CBG39334.1"/>
    <property type="molecule type" value="Genomic_DNA"/>
</dbReference>
<dbReference type="GO" id="GO:0008654">
    <property type="term" value="P:phospholipid biosynthetic process"/>
    <property type="evidence" value="ECO:0007669"/>
    <property type="project" value="UniProtKB-UniRule"/>
</dbReference>
<evidence type="ECO:0000313" key="12">
    <source>
        <dbReference type="Proteomes" id="UP000001522"/>
    </source>
</evidence>
<keyword evidence="8 10" id="KW-0594">Phospholipid biosynthesis</keyword>
<comment type="pathway">
    <text evidence="10">Lipid metabolism; phospholipid metabolism.</text>
</comment>
<evidence type="ECO:0000256" key="9">
    <source>
        <dbReference type="ARBA" id="ARBA00023264"/>
    </source>
</evidence>
<dbReference type="Pfam" id="PF02660">
    <property type="entry name" value="G3P_acyltransf"/>
    <property type="match status" value="1"/>
</dbReference>
<dbReference type="InterPro" id="IPR003811">
    <property type="entry name" value="G3P_acylTferase_PlsY"/>
</dbReference>
<keyword evidence="1 10" id="KW-1003">Cell membrane</keyword>
<evidence type="ECO:0000256" key="7">
    <source>
        <dbReference type="ARBA" id="ARBA00023136"/>
    </source>
</evidence>
<comment type="subcellular location">
    <subcellularLocation>
        <location evidence="10">Cell inner membrane</location>
        <topology evidence="10">Multi-pass membrane protein</topology>
    </subcellularLocation>
</comment>
<feature type="transmembrane region" description="Helical" evidence="10">
    <location>
        <begin position="36"/>
        <end position="55"/>
    </location>
</feature>
<accession>D3UFR3</accession>
<keyword evidence="7 10" id="KW-0472">Membrane</keyword>
<keyword evidence="3 10" id="KW-0808">Transferase</keyword>
<evidence type="ECO:0000256" key="1">
    <source>
        <dbReference type="ARBA" id="ARBA00022475"/>
    </source>
</evidence>
<feature type="transmembrane region" description="Helical" evidence="10">
    <location>
        <begin position="119"/>
        <end position="136"/>
    </location>
</feature>
<dbReference type="STRING" id="679897.HMU00700"/>
<comment type="function">
    <text evidence="10">Catalyzes the transfer of an acyl group from acyl-phosphate (acyl-PO(4)) to glycerol-3-phosphate (G3P) to form lysophosphatidic acid (LPA). This enzyme utilizes acyl-phosphate as fatty acyl donor, but not acyl-CoA or acyl-ACP.</text>
</comment>
<dbReference type="eggNOG" id="COG0344">
    <property type="taxonomic scope" value="Bacteria"/>
</dbReference>
<dbReference type="PANTHER" id="PTHR30309">
    <property type="entry name" value="INNER MEMBRANE PROTEIN YGIH"/>
    <property type="match status" value="1"/>
</dbReference>
<evidence type="ECO:0000256" key="8">
    <source>
        <dbReference type="ARBA" id="ARBA00023209"/>
    </source>
</evidence>
<reference evidence="11 12" key="1">
    <citation type="journal article" date="2010" name="BMC Genomics">
        <title>Comparative genomics and proteomics of Helicobacter mustelae, an ulcerogenic and carcinogenic gastric pathogen.</title>
        <authorList>
            <person name="O'Toole P.W."/>
            <person name="Snelling W.J."/>
            <person name="Canchaya C."/>
            <person name="Forde B.M."/>
            <person name="Hardie K.R."/>
            <person name="Josenhans C."/>
            <person name="Graham R.L.J."/>
            <person name="McMullan G."/>
            <person name="Parkhill J."/>
            <person name="Belda E."/>
            <person name="Bentley S.D."/>
        </authorList>
    </citation>
    <scope>NUCLEOTIDE SEQUENCE [LARGE SCALE GENOMIC DNA]</scope>
    <source>
        <strain evidence="12">ATCC 43772 / LMG 18044 / NCTC 12198 / 12198</strain>
    </source>
</reference>
<dbReference type="Proteomes" id="UP000001522">
    <property type="component" value="Chromosome"/>
</dbReference>
<dbReference type="NCBIfam" id="TIGR00023">
    <property type="entry name" value="glycerol-3-phosphate 1-O-acyltransferase PlsY"/>
    <property type="match status" value="1"/>
</dbReference>